<evidence type="ECO:0000259" key="2">
    <source>
        <dbReference type="Pfam" id="PF07463"/>
    </source>
</evidence>
<evidence type="ECO:0000313" key="5">
    <source>
        <dbReference type="Proteomes" id="UP000498740"/>
    </source>
</evidence>
<dbReference type="InterPro" id="IPR003615">
    <property type="entry name" value="HNH_nuc"/>
</dbReference>
<dbReference type="AlphaFoldDB" id="A0A7J0D634"/>
<feature type="compositionally biased region" description="Basic and acidic residues" evidence="1">
    <location>
        <begin position="93"/>
        <end position="103"/>
    </location>
</feature>
<name>A0A7J0D634_STRMI</name>
<dbReference type="Gene3D" id="3.90.75.20">
    <property type="match status" value="1"/>
</dbReference>
<evidence type="ECO:0000313" key="4">
    <source>
        <dbReference type="EMBL" id="GFN09517.1"/>
    </source>
</evidence>
<feature type="region of interest" description="Disordered" evidence="1">
    <location>
        <begin position="92"/>
        <end position="120"/>
    </location>
</feature>
<feature type="domain" description="NUMOD4" evidence="2">
    <location>
        <begin position="3"/>
        <end position="44"/>
    </location>
</feature>
<dbReference type="SUPFAM" id="SSF54060">
    <property type="entry name" value="His-Me finger endonucleases"/>
    <property type="match status" value="1"/>
</dbReference>
<evidence type="ECO:0000259" key="3">
    <source>
        <dbReference type="Pfam" id="PF13392"/>
    </source>
</evidence>
<evidence type="ECO:0000256" key="1">
    <source>
        <dbReference type="SAM" id="MobiDB-lite"/>
    </source>
</evidence>
<sequence>MTEEWRSAPGWPKYRVSDGGRVIGPAGRVLKPDTIKGGYQRVSLCATPRVWRISVHRLVLLTFRGPAPSSTCVARHLDDNSQNNALVNLRWGSRSENEGDKVQHGTSNRGAGNGRAKLSDDDVREIRRRIGAGATQVAVAHAPGIPAVTVNHIHTGRTWGHVA</sequence>
<comment type="caution">
    <text evidence="4">The sequence shown here is derived from an EMBL/GenBank/DDBJ whole genome shotgun (WGS) entry which is preliminary data.</text>
</comment>
<dbReference type="RefSeq" id="WP_078657358.1">
    <property type="nucleotide sequence ID" value="NZ_BMUG01000005.1"/>
</dbReference>
<evidence type="ECO:0008006" key="6">
    <source>
        <dbReference type="Google" id="ProtNLM"/>
    </source>
</evidence>
<accession>A0A7J0D634</accession>
<dbReference type="Proteomes" id="UP000498740">
    <property type="component" value="Unassembled WGS sequence"/>
</dbReference>
<dbReference type="InterPro" id="IPR010902">
    <property type="entry name" value="NUMOD4"/>
</dbReference>
<dbReference type="EMBL" id="BLWD01000002">
    <property type="protein sequence ID" value="GFN09517.1"/>
    <property type="molecule type" value="Genomic_DNA"/>
</dbReference>
<dbReference type="InterPro" id="IPR044925">
    <property type="entry name" value="His-Me_finger_sf"/>
</dbReference>
<reference evidence="4 5" key="1">
    <citation type="submission" date="2020-05" db="EMBL/GenBank/DDBJ databases">
        <title>Whole genome shotgun sequence of Streptomyces microflavus NBRC 13062.</title>
        <authorList>
            <person name="Komaki H."/>
            <person name="Tamura T."/>
        </authorList>
    </citation>
    <scope>NUCLEOTIDE SEQUENCE [LARGE SCALE GENOMIC DNA]</scope>
    <source>
        <strain evidence="4 5">NBRC 13062</strain>
    </source>
</reference>
<gene>
    <name evidence="4" type="ORF">Smic_80730</name>
</gene>
<proteinExistence type="predicted"/>
<feature type="domain" description="HNH nuclease" evidence="3">
    <location>
        <begin position="55"/>
        <end position="97"/>
    </location>
</feature>
<organism evidence="4 5">
    <name type="scientific">Streptomyces microflavus</name>
    <name type="common">Streptomyces lipmanii</name>
    <dbReference type="NCBI Taxonomy" id="1919"/>
    <lineage>
        <taxon>Bacteria</taxon>
        <taxon>Bacillati</taxon>
        <taxon>Actinomycetota</taxon>
        <taxon>Actinomycetes</taxon>
        <taxon>Kitasatosporales</taxon>
        <taxon>Streptomycetaceae</taxon>
        <taxon>Streptomyces</taxon>
    </lineage>
</organism>
<dbReference type="Pfam" id="PF13392">
    <property type="entry name" value="HNH_3"/>
    <property type="match status" value="1"/>
</dbReference>
<dbReference type="GO" id="GO:0016788">
    <property type="term" value="F:hydrolase activity, acting on ester bonds"/>
    <property type="evidence" value="ECO:0007669"/>
    <property type="project" value="InterPro"/>
</dbReference>
<dbReference type="Pfam" id="PF07463">
    <property type="entry name" value="NUMOD4"/>
    <property type="match status" value="1"/>
</dbReference>
<protein>
    <recommendedName>
        <fullName evidence="6">HNH endonuclease</fullName>
    </recommendedName>
</protein>